<dbReference type="RefSeq" id="WP_207335583.1">
    <property type="nucleotide sequence ID" value="NZ_JAFMYU010000007.1"/>
</dbReference>
<accession>A0A939G8A3</accession>
<organism evidence="2 3">
    <name type="scientific">Fibrella aquatilis</name>
    <dbReference type="NCBI Taxonomy" id="2817059"/>
    <lineage>
        <taxon>Bacteria</taxon>
        <taxon>Pseudomonadati</taxon>
        <taxon>Bacteroidota</taxon>
        <taxon>Cytophagia</taxon>
        <taxon>Cytophagales</taxon>
        <taxon>Spirosomataceae</taxon>
        <taxon>Fibrella</taxon>
    </lineage>
</organism>
<dbReference type="PANTHER" id="PTHR48098">
    <property type="entry name" value="ENTEROCHELIN ESTERASE-RELATED"/>
    <property type="match status" value="1"/>
</dbReference>
<dbReference type="Gene3D" id="3.40.50.1820">
    <property type="entry name" value="alpha/beta hydrolase"/>
    <property type="match status" value="1"/>
</dbReference>
<dbReference type="SUPFAM" id="SSF53474">
    <property type="entry name" value="alpha/beta-Hydrolases"/>
    <property type="match status" value="1"/>
</dbReference>
<name>A0A939G8A3_9BACT</name>
<dbReference type="InterPro" id="IPR029058">
    <property type="entry name" value="AB_hydrolase_fold"/>
</dbReference>
<gene>
    <name evidence="2" type="ORF">J2I48_11490</name>
</gene>
<sequence length="308" mass="34762">MPQTTYALAFCLVLLSHLVYSQQPTVASGTLNRWANFPSKFVDARHVDVWLPDGYSTKTNYAVLYMHDGQMLFDSTTTWNKQEWGVDETLGNLLAKQKIRPCLVVAVWNVPAKRFADYFPQKAISHISEPTRTKILTQQLKSTPNADNYLKFLVTELKPFIDSAYSTRTDAASTFIMGSSMGGLISAYALCQYPNVFGGAACLSIHSPLVMPDLVNDRTDADVASKFRDYLATHLPRANTRKLYFDYGDQTLDSLYKPYQTAIDALMARKGYSATHWQTRFFPGESHSEQSWRKRLAIPLAFLLGKKP</sequence>
<dbReference type="AlphaFoldDB" id="A0A939G8A3"/>
<dbReference type="InterPro" id="IPR050583">
    <property type="entry name" value="Mycobacterial_A85_antigen"/>
</dbReference>
<dbReference type="Proteomes" id="UP000664795">
    <property type="component" value="Unassembled WGS sequence"/>
</dbReference>
<dbReference type="PANTHER" id="PTHR48098:SF6">
    <property type="entry name" value="FERRI-BACILLIBACTIN ESTERASE BESA"/>
    <property type="match status" value="1"/>
</dbReference>
<evidence type="ECO:0000256" key="1">
    <source>
        <dbReference type="SAM" id="SignalP"/>
    </source>
</evidence>
<reference evidence="2 3" key="1">
    <citation type="submission" date="2021-03" db="EMBL/GenBank/DDBJ databases">
        <title>Fibrella sp. HMF5036 genome sequencing and assembly.</title>
        <authorList>
            <person name="Kang H."/>
            <person name="Kim H."/>
            <person name="Bae S."/>
            <person name="Joh K."/>
        </authorList>
    </citation>
    <scope>NUCLEOTIDE SEQUENCE [LARGE SCALE GENOMIC DNA]</scope>
    <source>
        <strain evidence="2 3">HMF5036</strain>
    </source>
</reference>
<protein>
    <submittedName>
        <fullName evidence="2">Esterase family protein</fullName>
    </submittedName>
</protein>
<comment type="caution">
    <text evidence="2">The sequence shown here is derived from an EMBL/GenBank/DDBJ whole genome shotgun (WGS) entry which is preliminary data.</text>
</comment>
<keyword evidence="3" id="KW-1185">Reference proteome</keyword>
<dbReference type="Pfam" id="PF00756">
    <property type="entry name" value="Esterase"/>
    <property type="match status" value="1"/>
</dbReference>
<dbReference type="InterPro" id="IPR000801">
    <property type="entry name" value="Esterase-like"/>
</dbReference>
<evidence type="ECO:0000313" key="2">
    <source>
        <dbReference type="EMBL" id="MBO0931623.1"/>
    </source>
</evidence>
<feature type="chain" id="PRO_5036721970" evidence="1">
    <location>
        <begin position="22"/>
        <end position="308"/>
    </location>
</feature>
<feature type="signal peptide" evidence="1">
    <location>
        <begin position="1"/>
        <end position="21"/>
    </location>
</feature>
<keyword evidence="1" id="KW-0732">Signal</keyword>
<evidence type="ECO:0000313" key="3">
    <source>
        <dbReference type="Proteomes" id="UP000664795"/>
    </source>
</evidence>
<proteinExistence type="predicted"/>
<dbReference type="EMBL" id="JAFMYU010000007">
    <property type="protein sequence ID" value="MBO0931623.1"/>
    <property type="molecule type" value="Genomic_DNA"/>
</dbReference>